<keyword evidence="2" id="KW-0812">Transmembrane</keyword>
<name>A0ABW4DUW9_9RHOB</name>
<dbReference type="Proteomes" id="UP001597302">
    <property type="component" value="Unassembled WGS sequence"/>
</dbReference>
<proteinExistence type="predicted"/>
<feature type="transmembrane region" description="Helical" evidence="2">
    <location>
        <begin position="136"/>
        <end position="155"/>
    </location>
</feature>
<protein>
    <submittedName>
        <fullName evidence="3">Tryptophan-rich sensory protein</fullName>
    </submittedName>
</protein>
<dbReference type="RefSeq" id="WP_131576584.1">
    <property type="nucleotide sequence ID" value="NZ_CBCSAJ010000055.1"/>
</dbReference>
<comment type="caution">
    <text evidence="3">The sequence shown here is derived from an EMBL/GenBank/DDBJ whole genome shotgun (WGS) entry which is preliminary data.</text>
</comment>
<evidence type="ECO:0000256" key="2">
    <source>
        <dbReference type="SAM" id="Phobius"/>
    </source>
</evidence>
<feature type="transmembrane region" description="Helical" evidence="2">
    <location>
        <begin position="216"/>
        <end position="234"/>
    </location>
</feature>
<feature type="transmembrane region" description="Helical" evidence="2">
    <location>
        <begin position="191"/>
        <end position="210"/>
    </location>
</feature>
<organism evidence="3 4">
    <name type="scientific">Paracoccus nototheniae</name>
    <dbReference type="NCBI Taxonomy" id="2489002"/>
    <lineage>
        <taxon>Bacteria</taxon>
        <taxon>Pseudomonadati</taxon>
        <taxon>Pseudomonadota</taxon>
        <taxon>Alphaproteobacteria</taxon>
        <taxon>Rhodobacterales</taxon>
        <taxon>Paracoccaceae</taxon>
        <taxon>Paracoccus</taxon>
    </lineage>
</organism>
<feature type="transmembrane region" description="Helical" evidence="2">
    <location>
        <begin position="161"/>
        <end position="179"/>
    </location>
</feature>
<evidence type="ECO:0000313" key="4">
    <source>
        <dbReference type="Proteomes" id="UP001597302"/>
    </source>
</evidence>
<dbReference type="EMBL" id="JBHTOQ010000003">
    <property type="protein sequence ID" value="MFD1479830.1"/>
    <property type="molecule type" value="Genomic_DNA"/>
</dbReference>
<feature type="compositionally biased region" description="Basic and acidic residues" evidence="1">
    <location>
        <begin position="241"/>
        <end position="252"/>
    </location>
</feature>
<feature type="transmembrane region" description="Helical" evidence="2">
    <location>
        <begin position="104"/>
        <end position="124"/>
    </location>
</feature>
<sequence>MSNATLALLVLLAALAFAVSPVLFPGFAGFDPGRFPIPQDDPPVQPAGWAFSIWGVIYLWLILGAGFGLWKRRDDEDWLPLRAPLLVSLGIGFFWLPVASRWPGVATVMILAMLVSAIVAMLWAGRRDRWWEGRPIGLYAGWLTAASGVSAGIWLAGHGWLSGHAAAFLCLLAVMAVALSVQSMRPCEWTYPLAVIWALIGIIAANLAGGPTGRDWLIIVTAALGAAALLGRIWTNRHPPDHSEAFRTDPRKPARPRKVRAPRYPRHAKP</sequence>
<keyword evidence="2" id="KW-0472">Membrane</keyword>
<dbReference type="Gene3D" id="1.20.1260.100">
    <property type="entry name" value="TspO/MBR protein"/>
    <property type="match status" value="1"/>
</dbReference>
<feature type="transmembrane region" description="Helical" evidence="2">
    <location>
        <begin position="49"/>
        <end position="69"/>
    </location>
</feature>
<evidence type="ECO:0000256" key="1">
    <source>
        <dbReference type="SAM" id="MobiDB-lite"/>
    </source>
</evidence>
<feature type="region of interest" description="Disordered" evidence="1">
    <location>
        <begin position="241"/>
        <end position="270"/>
    </location>
</feature>
<evidence type="ECO:0000313" key="3">
    <source>
        <dbReference type="EMBL" id="MFD1479830.1"/>
    </source>
</evidence>
<dbReference type="InterPro" id="IPR038330">
    <property type="entry name" value="TspO/MBR-related_sf"/>
</dbReference>
<feature type="transmembrane region" description="Helical" evidence="2">
    <location>
        <begin position="81"/>
        <end position="98"/>
    </location>
</feature>
<keyword evidence="4" id="KW-1185">Reference proteome</keyword>
<reference evidence="4" key="1">
    <citation type="journal article" date="2019" name="Int. J. Syst. Evol. Microbiol.">
        <title>The Global Catalogue of Microorganisms (GCM) 10K type strain sequencing project: providing services to taxonomists for standard genome sequencing and annotation.</title>
        <authorList>
            <consortium name="The Broad Institute Genomics Platform"/>
            <consortium name="The Broad Institute Genome Sequencing Center for Infectious Disease"/>
            <person name="Wu L."/>
            <person name="Ma J."/>
        </authorList>
    </citation>
    <scope>NUCLEOTIDE SEQUENCE [LARGE SCALE GENOMIC DNA]</scope>
    <source>
        <strain evidence="4">CCM 8875</strain>
    </source>
</reference>
<keyword evidence="2" id="KW-1133">Transmembrane helix</keyword>
<gene>
    <name evidence="3" type="ORF">ACFQ5P_00840</name>
</gene>
<feature type="compositionally biased region" description="Basic residues" evidence="1">
    <location>
        <begin position="253"/>
        <end position="270"/>
    </location>
</feature>
<accession>A0ABW4DUW9</accession>